<evidence type="ECO:0000313" key="9">
    <source>
        <dbReference type="Proteomes" id="UP000440614"/>
    </source>
</evidence>
<evidence type="ECO:0000256" key="1">
    <source>
        <dbReference type="SAM" id="MobiDB-lite"/>
    </source>
</evidence>
<organism evidence="6 7">
    <name type="scientific">Bacteroides thetaiotaomicron</name>
    <dbReference type="NCBI Taxonomy" id="818"/>
    <lineage>
        <taxon>Bacteria</taxon>
        <taxon>Pseudomonadati</taxon>
        <taxon>Bacteroidota</taxon>
        <taxon>Bacteroidia</taxon>
        <taxon>Bacteroidales</taxon>
        <taxon>Bacteroidaceae</taxon>
        <taxon>Bacteroides</taxon>
    </lineage>
</organism>
<feature type="transmembrane region" description="Helical" evidence="2">
    <location>
        <begin position="139"/>
        <end position="166"/>
    </location>
</feature>
<dbReference type="EMBL" id="QSJP01000014">
    <property type="protein sequence ID" value="RHD86535.1"/>
    <property type="molecule type" value="Genomic_DNA"/>
</dbReference>
<feature type="transmembrane region" description="Helical" evidence="2">
    <location>
        <begin position="412"/>
        <end position="432"/>
    </location>
</feature>
<reference evidence="8 9" key="2">
    <citation type="journal article" date="2019" name="Nat. Med.">
        <title>A library of human gut bacterial isolates paired with longitudinal multiomics data enables mechanistic microbiome research.</title>
        <authorList>
            <person name="Poyet M."/>
            <person name="Groussin M."/>
            <person name="Gibbons S.M."/>
            <person name="Avila-Pacheco J."/>
            <person name="Jiang X."/>
            <person name="Kearney S.M."/>
            <person name="Perrotta A.R."/>
            <person name="Berdy B."/>
            <person name="Zhao S."/>
            <person name="Lieberman T.D."/>
            <person name="Swanson P.K."/>
            <person name="Smith M."/>
            <person name="Roesemann S."/>
            <person name="Alexander J.E."/>
            <person name="Rich S.A."/>
            <person name="Livny J."/>
            <person name="Vlamakis H."/>
            <person name="Clish C."/>
            <person name="Bullock K."/>
            <person name="Deik A."/>
            <person name="Scott J."/>
            <person name="Pierce K.A."/>
            <person name="Xavier R.J."/>
            <person name="Alm E.J."/>
        </authorList>
    </citation>
    <scope>NUCLEOTIDE SEQUENCE [LARGE SCALE GENOMIC DNA]</scope>
    <source>
        <strain evidence="5 8">BIOML-A162</strain>
        <strain evidence="4 9">BIOML-A188</strain>
    </source>
</reference>
<dbReference type="Proteomes" id="UP000284785">
    <property type="component" value="Unassembled WGS sequence"/>
</dbReference>
<dbReference type="AlphaFoldDB" id="A0A2J6ADC9"/>
<evidence type="ECO:0000313" key="7">
    <source>
        <dbReference type="Proteomes" id="UP000284785"/>
    </source>
</evidence>
<keyword evidence="2" id="KW-1133">Transmembrane helix</keyword>
<dbReference type="Proteomes" id="UP000436858">
    <property type="component" value="Unassembled WGS sequence"/>
</dbReference>
<dbReference type="Pfam" id="PF03929">
    <property type="entry name" value="PepSY_TM"/>
    <property type="match status" value="1"/>
</dbReference>
<feature type="region of interest" description="Disordered" evidence="1">
    <location>
        <begin position="234"/>
        <end position="318"/>
    </location>
</feature>
<accession>A0A2J6ADC9</accession>
<keyword evidence="2" id="KW-0472">Membrane</keyword>
<evidence type="ECO:0000256" key="2">
    <source>
        <dbReference type="SAM" id="Phobius"/>
    </source>
</evidence>
<dbReference type="EMBL" id="WCRY01000007">
    <property type="protein sequence ID" value="KAB4483350.1"/>
    <property type="molecule type" value="Genomic_DNA"/>
</dbReference>
<feature type="transmembrane region" description="Helical" evidence="2">
    <location>
        <begin position="12"/>
        <end position="32"/>
    </location>
</feature>
<protein>
    <submittedName>
        <fullName evidence="6">PepSY domain-containing protein</fullName>
    </submittedName>
</protein>
<sequence length="457" mass="51770">MRKFFRKIHLWLSVPFGIIITLICFSGAMLVFENEVNELMWPELYFVKQVEAAPLPVDQLLEKVAATLPDDVSVSGVSISSDPERTYQVSLSKPRRSSVYVDQYTGEITGKNQRSGFFAFMFRMHRWLLDSMNPGGEGIFWGKMIVGVSTLMFVVVLISGIIVWWPRTRKALKNSLKISGTKGWKRFWYDLHVAGGMYALVLLLAMSLTGLTWSFTWYRTAFYKVFGVEVQQQGGHGHGQKESTSKGDARLALQDGKPKAETEGRENAEERGSGRRGRPDRPHREKQEGLSADYSQSERQEGNLHEGGRHWKHQQTEQPKPVVSAFAYWQEIYDKLSLQNPAYKQISVSSGTASVAFDRLGNQRAADRYSFNTENGEFTETSLYQHQDKAGKIRGWIYSVHVGNWGGMTTRILTFLAALVGASLPLTGYYLWIKKMINKRKREKTIALSAAGKRDIA</sequence>
<dbReference type="GeneID" id="60928051"/>
<dbReference type="Pfam" id="PF03413">
    <property type="entry name" value="PepSY"/>
    <property type="match status" value="1"/>
</dbReference>
<feature type="compositionally biased region" description="Basic and acidic residues" evidence="1">
    <location>
        <begin position="296"/>
        <end position="309"/>
    </location>
</feature>
<evidence type="ECO:0000313" key="6">
    <source>
        <dbReference type="EMBL" id="RHD86535.1"/>
    </source>
</evidence>
<dbReference type="InterPro" id="IPR025711">
    <property type="entry name" value="PepSY"/>
</dbReference>
<name>A0A2J6ADC9_BACT4</name>
<dbReference type="EMBL" id="WCSY01000008">
    <property type="protein sequence ID" value="KAB4313788.1"/>
    <property type="molecule type" value="Genomic_DNA"/>
</dbReference>
<dbReference type="DNASU" id="1071756"/>
<dbReference type="InterPro" id="IPR005625">
    <property type="entry name" value="PepSY-ass_TM"/>
</dbReference>
<evidence type="ECO:0000313" key="8">
    <source>
        <dbReference type="Proteomes" id="UP000436858"/>
    </source>
</evidence>
<evidence type="ECO:0000313" key="4">
    <source>
        <dbReference type="EMBL" id="KAB4313788.1"/>
    </source>
</evidence>
<keyword evidence="2" id="KW-0812">Transmembrane</keyword>
<evidence type="ECO:0000313" key="5">
    <source>
        <dbReference type="EMBL" id="KAB4483350.1"/>
    </source>
</evidence>
<dbReference type="PANTHER" id="PTHR34219">
    <property type="entry name" value="IRON-REGULATED INNER MEMBRANE PROTEIN-RELATED"/>
    <property type="match status" value="1"/>
</dbReference>
<dbReference type="RefSeq" id="WP_062694591.1">
    <property type="nucleotide sequence ID" value="NZ_CAXSNJ010000012.1"/>
</dbReference>
<reference evidence="6 7" key="1">
    <citation type="submission" date="2018-08" db="EMBL/GenBank/DDBJ databases">
        <title>A genome reference for cultivated species of the human gut microbiota.</title>
        <authorList>
            <person name="Zou Y."/>
            <person name="Xue W."/>
            <person name="Luo G."/>
        </authorList>
    </citation>
    <scope>NUCLEOTIDE SEQUENCE [LARGE SCALE GENOMIC DNA]</scope>
    <source>
        <strain evidence="6 7">AM30-26</strain>
    </source>
</reference>
<proteinExistence type="predicted"/>
<dbReference type="Proteomes" id="UP000440614">
    <property type="component" value="Unassembled WGS sequence"/>
</dbReference>
<evidence type="ECO:0000259" key="3">
    <source>
        <dbReference type="Pfam" id="PF03413"/>
    </source>
</evidence>
<dbReference type="PANTHER" id="PTHR34219:SF3">
    <property type="entry name" value="BLL7967 PROTEIN"/>
    <property type="match status" value="1"/>
</dbReference>
<feature type="domain" description="PepSY" evidence="3">
    <location>
        <begin position="55"/>
        <end position="111"/>
    </location>
</feature>
<gene>
    <name evidence="6" type="ORF">DW780_15890</name>
    <name evidence="5" type="ORF">GAN91_09100</name>
    <name evidence="4" type="ORF">GAO51_09330</name>
</gene>
<feature type="transmembrane region" description="Helical" evidence="2">
    <location>
        <begin position="187"/>
        <end position="208"/>
    </location>
</feature>
<feature type="compositionally biased region" description="Basic and acidic residues" evidence="1">
    <location>
        <begin position="239"/>
        <end position="249"/>
    </location>
</feature>
<comment type="caution">
    <text evidence="6">The sequence shown here is derived from an EMBL/GenBank/DDBJ whole genome shotgun (WGS) entry which is preliminary data.</text>
</comment>
<feature type="compositionally biased region" description="Basic and acidic residues" evidence="1">
    <location>
        <begin position="256"/>
        <end position="288"/>
    </location>
</feature>